<comment type="function">
    <text evidence="8">Ligates lysine onto the cytidine present at position 34 of the AUA codon-specific tRNA(Ile) that contains the anticodon CAU, in an ATP-dependent manner. Cytidine is converted to lysidine, thus changing the amino acid specificity of the tRNA from methionine to isoleucine.</text>
</comment>
<evidence type="ECO:0000256" key="3">
    <source>
        <dbReference type="ARBA" id="ARBA00022598"/>
    </source>
</evidence>
<keyword evidence="4 8" id="KW-0819">tRNA processing</keyword>
<dbReference type="EMBL" id="RFBY01000047">
    <property type="protein sequence ID" value="RSP73150.1"/>
    <property type="molecule type" value="Genomic_DNA"/>
</dbReference>
<dbReference type="InterPro" id="IPR012795">
    <property type="entry name" value="tRNA_Ile_lys_synt_N"/>
</dbReference>
<dbReference type="RefSeq" id="WP_079269833.1">
    <property type="nucleotide sequence ID" value="NZ_BKDD01000007.1"/>
</dbReference>
<comment type="caution">
    <text evidence="9">The sequence shown here is derived from an EMBL/GenBank/DDBJ whole genome shotgun (WGS) entry which is preliminary data.</text>
</comment>
<dbReference type="GO" id="GO:0006400">
    <property type="term" value="P:tRNA modification"/>
    <property type="evidence" value="ECO:0007669"/>
    <property type="project" value="UniProtKB-UniRule"/>
</dbReference>
<dbReference type="NCBIfam" id="TIGR02432">
    <property type="entry name" value="lysidine_TilS_N"/>
    <property type="match status" value="1"/>
</dbReference>
<dbReference type="NCBIfam" id="TIGR02433">
    <property type="entry name" value="lysidine_TilS_C"/>
    <property type="match status" value="1"/>
</dbReference>
<evidence type="ECO:0000256" key="5">
    <source>
        <dbReference type="ARBA" id="ARBA00022741"/>
    </source>
</evidence>
<comment type="domain">
    <text evidence="8">The N-terminal region contains the highly conserved SGGXDS motif, predicted to be a P-loop motif involved in ATP binding.</text>
</comment>
<dbReference type="InterPro" id="IPR014729">
    <property type="entry name" value="Rossmann-like_a/b/a_fold"/>
</dbReference>
<accession>A0A204EL00</accession>
<dbReference type="Pfam" id="PF09179">
    <property type="entry name" value="TilS"/>
    <property type="match status" value="1"/>
</dbReference>
<dbReference type="CDD" id="cd01992">
    <property type="entry name" value="TilS_N"/>
    <property type="match status" value="1"/>
</dbReference>
<dbReference type="InterPro" id="IPR012094">
    <property type="entry name" value="tRNA_Ile_lys_synt"/>
</dbReference>
<comment type="catalytic activity">
    <reaction evidence="7 8">
        <text>cytidine(34) in tRNA(Ile2) + L-lysine + ATP = lysidine(34) in tRNA(Ile2) + AMP + diphosphate + H(+)</text>
        <dbReference type="Rhea" id="RHEA:43744"/>
        <dbReference type="Rhea" id="RHEA-COMP:10625"/>
        <dbReference type="Rhea" id="RHEA-COMP:10670"/>
        <dbReference type="ChEBI" id="CHEBI:15378"/>
        <dbReference type="ChEBI" id="CHEBI:30616"/>
        <dbReference type="ChEBI" id="CHEBI:32551"/>
        <dbReference type="ChEBI" id="CHEBI:33019"/>
        <dbReference type="ChEBI" id="CHEBI:82748"/>
        <dbReference type="ChEBI" id="CHEBI:83665"/>
        <dbReference type="ChEBI" id="CHEBI:456215"/>
        <dbReference type="EC" id="6.3.4.19"/>
    </reaction>
</comment>
<evidence type="ECO:0000256" key="8">
    <source>
        <dbReference type="HAMAP-Rule" id="MF_01161"/>
    </source>
</evidence>
<evidence type="ECO:0000313" key="9">
    <source>
        <dbReference type="EMBL" id="RSP73150.1"/>
    </source>
</evidence>
<name>A0A204EL00_ACIBA</name>
<dbReference type="Proteomes" id="UP000269597">
    <property type="component" value="Unassembled WGS sequence"/>
</dbReference>
<dbReference type="GO" id="GO:0005737">
    <property type="term" value="C:cytoplasm"/>
    <property type="evidence" value="ECO:0007669"/>
    <property type="project" value="UniProtKB-SubCell"/>
</dbReference>
<evidence type="ECO:0000256" key="6">
    <source>
        <dbReference type="ARBA" id="ARBA00022840"/>
    </source>
</evidence>
<dbReference type="Pfam" id="PF01171">
    <property type="entry name" value="ATP_bind_3"/>
    <property type="match status" value="1"/>
</dbReference>
<keyword evidence="3 8" id="KW-0436">Ligase</keyword>
<evidence type="ECO:0000256" key="4">
    <source>
        <dbReference type="ARBA" id="ARBA00022694"/>
    </source>
</evidence>
<dbReference type="AlphaFoldDB" id="A0A204EL00"/>
<comment type="similarity">
    <text evidence="8">Belongs to the tRNA(Ile)-lysidine synthase family.</text>
</comment>
<dbReference type="PANTHER" id="PTHR43033:SF1">
    <property type="entry name" value="TRNA(ILE)-LYSIDINE SYNTHASE-RELATED"/>
    <property type="match status" value="1"/>
</dbReference>
<evidence type="ECO:0000256" key="7">
    <source>
        <dbReference type="ARBA" id="ARBA00048539"/>
    </source>
</evidence>
<dbReference type="SUPFAM" id="SSF52402">
    <property type="entry name" value="Adenine nucleotide alpha hydrolases-like"/>
    <property type="match status" value="1"/>
</dbReference>
<dbReference type="InterPro" id="IPR011063">
    <property type="entry name" value="TilS/TtcA_N"/>
</dbReference>
<comment type="subcellular location">
    <subcellularLocation>
        <location evidence="1 8">Cytoplasm</location>
    </subcellularLocation>
</comment>
<dbReference type="InterPro" id="IPR012796">
    <property type="entry name" value="Lysidine-tRNA-synth_C"/>
</dbReference>
<dbReference type="SMART" id="SM00977">
    <property type="entry name" value="TilS_C"/>
    <property type="match status" value="1"/>
</dbReference>
<reference evidence="9 10" key="1">
    <citation type="submission" date="2018-10" db="EMBL/GenBank/DDBJ databases">
        <title>GWAS and RNA-Seq identify cryptic mechanisms of antimicrobial resistance in Acinetobacter baumannii.</title>
        <authorList>
            <person name="Sahl J.W."/>
        </authorList>
    </citation>
    <scope>NUCLEOTIDE SEQUENCE [LARGE SCALE GENOMIC DNA]</scope>
    <source>
        <strain evidence="9 10">TG31299</strain>
    </source>
</reference>
<dbReference type="SUPFAM" id="SSF56037">
    <property type="entry name" value="PheT/TilS domain"/>
    <property type="match status" value="1"/>
</dbReference>
<keyword evidence="5 8" id="KW-0547">Nucleotide-binding</keyword>
<dbReference type="GO" id="GO:0032267">
    <property type="term" value="F:tRNA(Ile)-lysidine synthase activity"/>
    <property type="evidence" value="ECO:0007669"/>
    <property type="project" value="UniProtKB-EC"/>
</dbReference>
<dbReference type="GO" id="GO:0005524">
    <property type="term" value="F:ATP binding"/>
    <property type="evidence" value="ECO:0007669"/>
    <property type="project" value="UniProtKB-UniRule"/>
</dbReference>
<dbReference type="PANTHER" id="PTHR43033">
    <property type="entry name" value="TRNA(ILE)-LYSIDINE SYNTHASE-RELATED"/>
    <property type="match status" value="1"/>
</dbReference>
<protein>
    <recommendedName>
        <fullName evidence="8">tRNA(Ile)-lysidine synthase</fullName>
        <ecNumber evidence="8">6.3.4.19</ecNumber>
    </recommendedName>
    <alternativeName>
        <fullName evidence="8">tRNA(Ile)-2-lysyl-cytidine synthase</fullName>
    </alternativeName>
    <alternativeName>
        <fullName evidence="8">tRNA(Ile)-lysidine synthetase</fullName>
    </alternativeName>
</protein>
<proteinExistence type="inferred from homology"/>
<organism evidence="9 10">
    <name type="scientific">Acinetobacter baumannii</name>
    <dbReference type="NCBI Taxonomy" id="470"/>
    <lineage>
        <taxon>Bacteria</taxon>
        <taxon>Pseudomonadati</taxon>
        <taxon>Pseudomonadota</taxon>
        <taxon>Gammaproteobacteria</taxon>
        <taxon>Moraxellales</taxon>
        <taxon>Moraxellaceae</taxon>
        <taxon>Acinetobacter</taxon>
        <taxon>Acinetobacter calcoaceticus/baumannii complex</taxon>
    </lineage>
</organism>
<sequence>MRSTLSTFNEVWQRKFRHGVLKQAQEFSEKSSFLIGCSGGMDSMLLLHLMAQIFPQKIRAIYIDHQLQDQSAEWAEVVATQATILNIPYIIQKVQIANGNLEAQARQARYQAYQQHLQENEILLLAHHQQDQAETVILRLLSGAGVDGLAAMQAIDYRKDMTIWRPFLDLTREQIALWTAQLEVKYIDDPMNYDNHYDRVWCREALWPFLTSRFPKMQQALSRTSYLMQDASEILEEVLKDDWQYSGSADYLDLTKLSELSFARQRQLLSAWMKGQGQYRPAFEMVERLRAEVIESKSDAQAALHWNQFYYVRYQNILYRLSRQVYLAETLNPVDAELEHSFKLEERWQGAAGLFHVECKKIGLSHSLLNKKLKIIRRQGGEKIHLYGRVGQWPLKKAIQEAHILPWLRHTIQILVLDNVMLGVFTPKGFWLAQSPYCEEGGWQPDLISHSCNLVNGEYSYGNSSEL</sequence>
<feature type="binding site" evidence="8">
    <location>
        <begin position="38"/>
        <end position="43"/>
    </location>
    <ligand>
        <name>ATP</name>
        <dbReference type="ChEBI" id="CHEBI:30616"/>
    </ligand>
</feature>
<dbReference type="HAMAP" id="MF_01161">
    <property type="entry name" value="tRNA_Ile_lys_synt"/>
    <property type="match status" value="1"/>
</dbReference>
<dbReference type="InterPro" id="IPR015262">
    <property type="entry name" value="tRNA_Ile_lys_synt_subst-bd"/>
</dbReference>
<evidence type="ECO:0000313" key="10">
    <source>
        <dbReference type="Proteomes" id="UP000269597"/>
    </source>
</evidence>
<gene>
    <name evidence="8 9" type="primary">tilS</name>
    <name evidence="9" type="ORF">EA722_13705</name>
</gene>
<keyword evidence="2 8" id="KW-0963">Cytoplasm</keyword>
<evidence type="ECO:0000256" key="2">
    <source>
        <dbReference type="ARBA" id="ARBA00022490"/>
    </source>
</evidence>
<dbReference type="SUPFAM" id="SSF82829">
    <property type="entry name" value="MesJ substrate recognition domain-like"/>
    <property type="match status" value="1"/>
</dbReference>
<dbReference type="EC" id="6.3.4.19" evidence="8"/>
<dbReference type="Pfam" id="PF11734">
    <property type="entry name" value="TilS_C"/>
    <property type="match status" value="1"/>
</dbReference>
<dbReference type="Gene3D" id="1.20.59.20">
    <property type="match status" value="1"/>
</dbReference>
<keyword evidence="6 8" id="KW-0067">ATP-binding</keyword>
<evidence type="ECO:0000256" key="1">
    <source>
        <dbReference type="ARBA" id="ARBA00004496"/>
    </source>
</evidence>
<dbReference type="Gene3D" id="3.40.50.620">
    <property type="entry name" value="HUPs"/>
    <property type="match status" value="1"/>
</dbReference>